<dbReference type="EMBL" id="LSSK01000072">
    <property type="protein sequence ID" value="OMH85561.1"/>
    <property type="molecule type" value="Genomic_DNA"/>
</dbReference>
<accession>A0A1R1PX76</accession>
<keyword evidence="9" id="KW-1185">Reference proteome</keyword>
<name>A0A1R1PX76_ZANCU</name>
<keyword evidence="3" id="KW-0560">Oxidoreductase</keyword>
<dbReference type="Gene3D" id="3.40.50.720">
    <property type="entry name" value="NAD(P)-binding Rossmann-like Domain"/>
    <property type="match status" value="1"/>
</dbReference>
<dbReference type="Pfam" id="PF00106">
    <property type="entry name" value="adh_short"/>
    <property type="match status" value="1"/>
</dbReference>
<dbReference type="InterPro" id="IPR036291">
    <property type="entry name" value="NAD(P)-bd_dom_sf"/>
</dbReference>
<evidence type="ECO:0000256" key="4">
    <source>
        <dbReference type="RuleBase" id="RU000363"/>
    </source>
</evidence>
<dbReference type="Proteomes" id="UP000188320">
    <property type="component" value="Unassembled WGS sequence"/>
</dbReference>
<dbReference type="PRINTS" id="PR00080">
    <property type="entry name" value="SDRFAMILY"/>
</dbReference>
<evidence type="ECO:0000256" key="2">
    <source>
        <dbReference type="ARBA" id="ARBA00022857"/>
    </source>
</evidence>
<dbReference type="EMBL" id="LSSK01000922">
    <property type="protein sequence ID" value="OMH81341.1"/>
    <property type="molecule type" value="Genomic_DNA"/>
</dbReference>
<protein>
    <submittedName>
        <fullName evidence="8">Carbonyl reductase [NADPH] 1</fullName>
    </submittedName>
</protein>
<dbReference type="GO" id="GO:0016491">
    <property type="term" value="F:oxidoreductase activity"/>
    <property type="evidence" value="ECO:0007669"/>
    <property type="project" value="UniProtKB-KW"/>
</dbReference>
<sequence>MSSKLIVVTGSNKGLGRALVRKLVVESKGPLTIYMTSRDSSKGMSALQEIKSELPTGSKVDLEFYPLDITDKQSIHSFTKHMEKMGTPCIDVMVHNAGVYFKGASDYAHAEKTIRCNYNSTIELNDAIMPLIKSNGRVLFVSSMLGNLSQYPASIREEYLSETLTVDQLNQLQEKFLTSFKEGTLKEKGYPSDSYNVSKTGVTTYCRILAKMYKDDPRHIFFAALHPGWVKTDMGGSEAPLSLEEGIQTQYYLVTEPLQNLKANGLYYSNKAVANP</sequence>
<comment type="caution">
    <text evidence="8">The sequence shown here is derived from an EMBL/GenBank/DDBJ whole genome shotgun (WGS) entry which is preliminary data.</text>
</comment>
<evidence type="ECO:0000313" key="6">
    <source>
        <dbReference type="EMBL" id="OMH81341.1"/>
    </source>
</evidence>
<evidence type="ECO:0000256" key="1">
    <source>
        <dbReference type="ARBA" id="ARBA00006484"/>
    </source>
</evidence>
<dbReference type="PANTHER" id="PTHR43963:SF6">
    <property type="entry name" value="CHAIN DEHYDROGENASE FAMILY PROTEIN, PUTATIVE (AFU_ORTHOLOGUE AFUA_3G15350)-RELATED"/>
    <property type="match status" value="1"/>
</dbReference>
<dbReference type="InterPro" id="IPR002347">
    <property type="entry name" value="SDR_fam"/>
</dbReference>
<reference evidence="9" key="1">
    <citation type="submission" date="2017-01" db="EMBL/GenBank/DDBJ databases">
        <authorList>
            <person name="Wang Y."/>
            <person name="White M."/>
            <person name="Kvist S."/>
            <person name="Moncalvo J.-M."/>
        </authorList>
    </citation>
    <scope>NUCLEOTIDE SEQUENCE [LARGE SCALE GENOMIC DNA]</scope>
    <source>
        <strain evidence="9">COL-18-3</strain>
    </source>
</reference>
<dbReference type="EMBL" id="LSSK01001825">
    <property type="protein sequence ID" value="OMH78733.1"/>
    <property type="molecule type" value="Genomic_DNA"/>
</dbReference>
<evidence type="ECO:0000313" key="5">
    <source>
        <dbReference type="EMBL" id="OMH78733.1"/>
    </source>
</evidence>
<evidence type="ECO:0000256" key="3">
    <source>
        <dbReference type="ARBA" id="ARBA00023002"/>
    </source>
</evidence>
<evidence type="ECO:0000313" key="8">
    <source>
        <dbReference type="EMBL" id="OMH85561.1"/>
    </source>
</evidence>
<reference evidence="8" key="2">
    <citation type="submission" date="2017-01" db="EMBL/GenBank/DDBJ databases">
        <authorList>
            <person name="Mah S.A."/>
            <person name="Swanson W.J."/>
            <person name="Moy G.W."/>
            <person name="Vacquier V.D."/>
        </authorList>
    </citation>
    <scope>NUCLEOTIDE SEQUENCE [LARGE SCALE GENOMIC DNA]</scope>
    <source>
        <strain evidence="8">COL-18-3</strain>
    </source>
</reference>
<dbReference type="PRINTS" id="PR00081">
    <property type="entry name" value="GDHRDH"/>
</dbReference>
<dbReference type="EMBL" id="LSSK01000439">
    <property type="protein sequence ID" value="OMH83339.1"/>
    <property type="molecule type" value="Genomic_DNA"/>
</dbReference>
<evidence type="ECO:0000313" key="7">
    <source>
        <dbReference type="EMBL" id="OMH83339.1"/>
    </source>
</evidence>
<comment type="similarity">
    <text evidence="1 4">Belongs to the short-chain dehydrogenases/reductases (SDR) family.</text>
</comment>
<keyword evidence="2" id="KW-0521">NADP</keyword>
<dbReference type="AlphaFoldDB" id="A0A1R1PX76"/>
<proteinExistence type="inferred from homology"/>
<dbReference type="PANTHER" id="PTHR43963">
    <property type="entry name" value="CARBONYL REDUCTASE 1-RELATED"/>
    <property type="match status" value="1"/>
</dbReference>
<organism evidence="8 9">
    <name type="scientific">Zancudomyces culisetae</name>
    <name type="common">Gut fungus</name>
    <name type="synonym">Smittium culisetae</name>
    <dbReference type="NCBI Taxonomy" id="1213189"/>
    <lineage>
        <taxon>Eukaryota</taxon>
        <taxon>Fungi</taxon>
        <taxon>Fungi incertae sedis</taxon>
        <taxon>Zoopagomycota</taxon>
        <taxon>Kickxellomycotina</taxon>
        <taxon>Harpellomycetes</taxon>
        <taxon>Harpellales</taxon>
        <taxon>Legeriomycetaceae</taxon>
        <taxon>Zancudomyces</taxon>
    </lineage>
</organism>
<dbReference type="OrthoDB" id="1933717at2759"/>
<dbReference type="SUPFAM" id="SSF51735">
    <property type="entry name" value="NAD(P)-binding Rossmann-fold domains"/>
    <property type="match status" value="1"/>
</dbReference>
<gene>
    <name evidence="7" type="ORF">AX774_g3158</name>
    <name evidence="6" type="ORF">AX774_g5202</name>
    <name evidence="5" type="ORF">AX774_g7873</name>
    <name evidence="8" type="ORF">AX774_g900</name>
</gene>
<evidence type="ECO:0000313" key="9">
    <source>
        <dbReference type="Proteomes" id="UP000188320"/>
    </source>
</evidence>